<evidence type="ECO:0000313" key="1">
    <source>
        <dbReference type="EMBL" id="MBA0875755.1"/>
    </source>
</evidence>
<dbReference type="Proteomes" id="UP000593576">
    <property type="component" value="Unassembled WGS sequence"/>
</dbReference>
<evidence type="ECO:0000313" key="2">
    <source>
        <dbReference type="Proteomes" id="UP000593576"/>
    </source>
</evidence>
<protein>
    <submittedName>
        <fullName evidence="1">Uncharacterized protein</fullName>
    </submittedName>
</protein>
<comment type="caution">
    <text evidence="1">The sequence shown here is derived from an EMBL/GenBank/DDBJ whole genome shotgun (WGS) entry which is preliminary data.</text>
</comment>
<proteinExistence type="predicted"/>
<reference evidence="1 2" key="1">
    <citation type="journal article" date="2019" name="Genome Biol. Evol.">
        <title>Insights into the evolution of the New World diploid cottons (Gossypium, subgenus Houzingenia) based on genome sequencing.</title>
        <authorList>
            <person name="Grover C.E."/>
            <person name="Arick M.A. 2nd"/>
            <person name="Thrash A."/>
            <person name="Conover J.L."/>
            <person name="Sanders W.S."/>
            <person name="Peterson D.G."/>
            <person name="Frelichowski J.E."/>
            <person name="Scheffler J.A."/>
            <person name="Scheffler B.E."/>
            <person name="Wendel J.F."/>
        </authorList>
    </citation>
    <scope>NUCLEOTIDE SEQUENCE [LARGE SCALE GENOMIC DNA]</scope>
    <source>
        <strain evidence="1">1</strain>
        <tissue evidence="1">Leaf</tissue>
    </source>
</reference>
<accession>A0A7J9MXC9</accession>
<dbReference type="OrthoDB" id="1937804at2759"/>
<organism evidence="1 2">
    <name type="scientific">Gossypium schwendimanii</name>
    <name type="common">Cotton</name>
    <dbReference type="NCBI Taxonomy" id="34291"/>
    <lineage>
        <taxon>Eukaryota</taxon>
        <taxon>Viridiplantae</taxon>
        <taxon>Streptophyta</taxon>
        <taxon>Embryophyta</taxon>
        <taxon>Tracheophyta</taxon>
        <taxon>Spermatophyta</taxon>
        <taxon>Magnoliopsida</taxon>
        <taxon>eudicotyledons</taxon>
        <taxon>Gunneridae</taxon>
        <taxon>Pentapetalae</taxon>
        <taxon>rosids</taxon>
        <taxon>malvids</taxon>
        <taxon>Malvales</taxon>
        <taxon>Malvaceae</taxon>
        <taxon>Malvoideae</taxon>
        <taxon>Gossypium</taxon>
    </lineage>
</organism>
<dbReference type="AlphaFoldDB" id="A0A7J9MXC9"/>
<name>A0A7J9MXC9_GOSSC</name>
<sequence>MHTFHLSCRECTITLDDVQLQLRFPVDGSILTESVQFADRGAHMLRSFGCDSE</sequence>
<keyword evidence="2" id="KW-1185">Reference proteome</keyword>
<gene>
    <name evidence="1" type="ORF">Goshw_019185</name>
</gene>
<dbReference type="EMBL" id="JABFAF010183638">
    <property type="protein sequence ID" value="MBA0875755.1"/>
    <property type="molecule type" value="Genomic_DNA"/>
</dbReference>